<dbReference type="GO" id="GO:0046872">
    <property type="term" value="F:metal ion binding"/>
    <property type="evidence" value="ECO:0007669"/>
    <property type="project" value="UniProtKB-KW"/>
</dbReference>
<feature type="transmembrane region" description="Helical" evidence="9">
    <location>
        <begin position="105"/>
        <end position="129"/>
    </location>
</feature>
<feature type="transmembrane region" description="Helical" evidence="9">
    <location>
        <begin position="135"/>
        <end position="157"/>
    </location>
</feature>
<evidence type="ECO:0000256" key="1">
    <source>
        <dbReference type="ARBA" id="ARBA00004141"/>
    </source>
</evidence>
<evidence type="ECO:0008006" key="12">
    <source>
        <dbReference type="Google" id="ProtNLM"/>
    </source>
</evidence>
<dbReference type="OrthoDB" id="6354857at2759"/>
<evidence type="ECO:0000256" key="7">
    <source>
        <dbReference type="ARBA" id="ARBA00023136"/>
    </source>
</evidence>
<feature type="transmembrane region" description="Helical" evidence="9">
    <location>
        <begin position="67"/>
        <end position="93"/>
    </location>
</feature>
<comment type="caution">
    <text evidence="10">The sequence shown here is derived from an EMBL/GenBank/DDBJ whole genome shotgun (WGS) entry which is preliminary data.</text>
</comment>
<evidence type="ECO:0000256" key="2">
    <source>
        <dbReference type="ARBA" id="ARBA00006459"/>
    </source>
</evidence>
<evidence type="ECO:0000313" key="10">
    <source>
        <dbReference type="EMBL" id="KAB7505481.1"/>
    </source>
</evidence>
<gene>
    <name evidence="10" type="ORF">Anas_02481</name>
</gene>
<dbReference type="GO" id="GO:0006865">
    <property type="term" value="P:amino acid transport"/>
    <property type="evidence" value="ECO:0007669"/>
    <property type="project" value="TreeGrafter"/>
</dbReference>
<organism evidence="10 11">
    <name type="scientific">Armadillidium nasatum</name>
    <dbReference type="NCBI Taxonomy" id="96803"/>
    <lineage>
        <taxon>Eukaryota</taxon>
        <taxon>Metazoa</taxon>
        <taxon>Ecdysozoa</taxon>
        <taxon>Arthropoda</taxon>
        <taxon>Crustacea</taxon>
        <taxon>Multicrustacea</taxon>
        <taxon>Malacostraca</taxon>
        <taxon>Eumalacostraca</taxon>
        <taxon>Peracarida</taxon>
        <taxon>Isopoda</taxon>
        <taxon>Oniscidea</taxon>
        <taxon>Crinocheta</taxon>
        <taxon>Armadillidiidae</taxon>
        <taxon>Armadillidium</taxon>
    </lineage>
</organism>
<evidence type="ECO:0000256" key="8">
    <source>
        <dbReference type="PIRSR" id="PIRSR600175-1"/>
    </source>
</evidence>
<sequence length="257" mass="28698">MRDAIIIAIANCSTSVFAGFVIFSILGFMSSEINVPVKDVVDSGSGLAFIAYPAAVARMPYPPVWSILFFTMLITLGIDSQFTFVETLATGLFDKFEYLRNRKPTVMICLSIIMFFLGLPMCLGGGVYIFELLNYYAAGLSVLCIAILEVICVSYFYGFKRFMYNIQMDMKIHVPTFLYGYWGATWCFITPVSLALYNFRKLFLALVYIISNQEHGVPISIPKNIQALGWLTTAASVICIPILAAYVVFSRRKGGVR</sequence>
<proteinExistence type="inferred from homology"/>
<dbReference type="GO" id="GO:0005886">
    <property type="term" value="C:plasma membrane"/>
    <property type="evidence" value="ECO:0007669"/>
    <property type="project" value="TreeGrafter"/>
</dbReference>
<dbReference type="Pfam" id="PF00209">
    <property type="entry name" value="SNF"/>
    <property type="match status" value="1"/>
</dbReference>
<feature type="binding site" evidence="8">
    <location>
        <position position="79"/>
    </location>
    <ligand>
        <name>Na(+)</name>
        <dbReference type="ChEBI" id="CHEBI:29101"/>
        <label>1</label>
    </ligand>
</feature>
<feature type="transmembrane region" description="Helical" evidence="9">
    <location>
        <begin position="178"/>
        <end position="197"/>
    </location>
</feature>
<dbReference type="InterPro" id="IPR000175">
    <property type="entry name" value="Na/ntran_symport"/>
</dbReference>
<feature type="binding site" evidence="8">
    <location>
        <position position="11"/>
    </location>
    <ligand>
        <name>Na(+)</name>
        <dbReference type="ChEBI" id="CHEBI:29101"/>
        <label>1</label>
    </ligand>
</feature>
<protein>
    <recommendedName>
        <fullName evidence="12">Sodium-and chloride-dependent glycine transporter 2</fullName>
    </recommendedName>
</protein>
<dbReference type="PRINTS" id="PR00176">
    <property type="entry name" value="NANEUSMPORT"/>
</dbReference>
<accession>A0A5N5TG83</accession>
<keyword evidence="5" id="KW-0769">Symport</keyword>
<feature type="transmembrane region" description="Helical" evidence="9">
    <location>
        <begin position="227"/>
        <end position="249"/>
    </location>
</feature>
<evidence type="ECO:0000256" key="6">
    <source>
        <dbReference type="ARBA" id="ARBA00022989"/>
    </source>
</evidence>
<feature type="transmembrane region" description="Helical" evidence="9">
    <location>
        <begin position="6"/>
        <end position="28"/>
    </location>
</feature>
<keyword evidence="8" id="KW-0915">Sodium</keyword>
<dbReference type="PROSITE" id="PS50267">
    <property type="entry name" value="NA_NEUROTRAN_SYMP_3"/>
    <property type="match status" value="1"/>
</dbReference>
<evidence type="ECO:0000256" key="4">
    <source>
        <dbReference type="ARBA" id="ARBA00022692"/>
    </source>
</evidence>
<feature type="binding site" evidence="8">
    <location>
        <position position="76"/>
    </location>
    <ligand>
        <name>Na(+)</name>
        <dbReference type="ChEBI" id="CHEBI:29101"/>
        <label>1</label>
    </ligand>
</feature>
<name>A0A5N5TG83_9CRUS</name>
<dbReference type="Proteomes" id="UP000326759">
    <property type="component" value="Unassembled WGS sequence"/>
</dbReference>
<feature type="binding site" evidence="8">
    <location>
        <position position="80"/>
    </location>
    <ligand>
        <name>Na(+)</name>
        <dbReference type="ChEBI" id="CHEBI:29101"/>
        <label>1</label>
    </ligand>
</feature>
<evidence type="ECO:0000256" key="3">
    <source>
        <dbReference type="ARBA" id="ARBA00022448"/>
    </source>
</evidence>
<evidence type="ECO:0000313" key="11">
    <source>
        <dbReference type="Proteomes" id="UP000326759"/>
    </source>
</evidence>
<keyword evidence="11" id="KW-1185">Reference proteome</keyword>
<dbReference type="EMBL" id="SEYY01001216">
    <property type="protein sequence ID" value="KAB7505481.1"/>
    <property type="molecule type" value="Genomic_DNA"/>
</dbReference>
<dbReference type="InterPro" id="IPR037272">
    <property type="entry name" value="SNS_sf"/>
</dbReference>
<keyword evidence="4 9" id="KW-0812">Transmembrane</keyword>
<dbReference type="SUPFAM" id="SSF161070">
    <property type="entry name" value="SNF-like"/>
    <property type="match status" value="1"/>
</dbReference>
<dbReference type="PANTHER" id="PTHR11616:SF240">
    <property type="entry name" value="BLOATED TUBULES, ISOFORM B-RELATED"/>
    <property type="match status" value="1"/>
</dbReference>
<evidence type="ECO:0000256" key="9">
    <source>
        <dbReference type="SAM" id="Phobius"/>
    </source>
</evidence>
<comment type="similarity">
    <text evidence="2">Belongs to the sodium:neurotransmitter symporter (SNF) (TC 2.A.22) family.</text>
</comment>
<evidence type="ECO:0000256" key="5">
    <source>
        <dbReference type="ARBA" id="ARBA00022847"/>
    </source>
</evidence>
<dbReference type="GO" id="GO:0015293">
    <property type="term" value="F:symporter activity"/>
    <property type="evidence" value="ECO:0007669"/>
    <property type="project" value="UniProtKB-KW"/>
</dbReference>
<dbReference type="PANTHER" id="PTHR11616">
    <property type="entry name" value="SODIUM/CHLORIDE DEPENDENT TRANSPORTER"/>
    <property type="match status" value="1"/>
</dbReference>
<keyword evidence="7 9" id="KW-0472">Membrane</keyword>
<keyword evidence="8" id="KW-0479">Metal-binding</keyword>
<comment type="subcellular location">
    <subcellularLocation>
        <location evidence="1">Membrane</location>
        <topology evidence="1">Multi-pass membrane protein</topology>
    </subcellularLocation>
</comment>
<dbReference type="AlphaFoldDB" id="A0A5N5TG83"/>
<dbReference type="GO" id="GO:0035725">
    <property type="term" value="P:sodium ion transmembrane transport"/>
    <property type="evidence" value="ECO:0007669"/>
    <property type="project" value="TreeGrafter"/>
</dbReference>
<keyword evidence="3" id="KW-0813">Transport</keyword>
<reference evidence="10 11" key="1">
    <citation type="journal article" date="2019" name="PLoS Biol.">
        <title>Sex chromosomes control vertical transmission of feminizing Wolbachia symbionts in an isopod.</title>
        <authorList>
            <person name="Becking T."/>
            <person name="Chebbi M.A."/>
            <person name="Giraud I."/>
            <person name="Moumen B."/>
            <person name="Laverre T."/>
            <person name="Caubet Y."/>
            <person name="Peccoud J."/>
            <person name="Gilbert C."/>
            <person name="Cordaux R."/>
        </authorList>
    </citation>
    <scope>NUCLEOTIDE SEQUENCE [LARGE SCALE GENOMIC DNA]</scope>
    <source>
        <strain evidence="10">ANa2</strain>
        <tissue evidence="10">Whole body excluding digestive tract and cuticle</tissue>
    </source>
</reference>
<keyword evidence="6 9" id="KW-1133">Transmembrane helix</keyword>